<dbReference type="Proteomes" id="UP000705508">
    <property type="component" value="Unassembled WGS sequence"/>
</dbReference>
<reference evidence="1" key="1">
    <citation type="submission" date="2020-08" db="EMBL/GenBank/DDBJ databases">
        <authorList>
            <person name="Cejkova D."/>
            <person name="Kubasova T."/>
            <person name="Jahodarova E."/>
            <person name="Rychlik I."/>
        </authorList>
    </citation>
    <scope>NUCLEOTIDE SEQUENCE</scope>
    <source>
        <strain evidence="1">An582</strain>
    </source>
</reference>
<dbReference type="Pfam" id="PF13707">
    <property type="entry name" value="RloB"/>
    <property type="match status" value="1"/>
</dbReference>
<evidence type="ECO:0000313" key="1">
    <source>
        <dbReference type="EMBL" id="MBM6948807.1"/>
    </source>
</evidence>
<proteinExistence type="predicted"/>
<gene>
    <name evidence="1" type="ORF">H6A20_09110</name>
</gene>
<organism evidence="1 2">
    <name type="scientific">Mordavella massiliensis</name>
    <dbReference type="NCBI Taxonomy" id="1871024"/>
    <lineage>
        <taxon>Bacteria</taxon>
        <taxon>Bacillati</taxon>
        <taxon>Bacillota</taxon>
        <taxon>Clostridia</taxon>
        <taxon>Eubacteriales</taxon>
        <taxon>Clostridiaceae</taxon>
        <taxon>Mordavella</taxon>
    </lineage>
</organism>
<dbReference type="RefSeq" id="WP_204906812.1">
    <property type="nucleotide sequence ID" value="NZ_JACJKS010000012.1"/>
</dbReference>
<dbReference type="AlphaFoldDB" id="A0A938XD09"/>
<protein>
    <submittedName>
        <fullName evidence="1">RloB domain-containing protein</fullName>
    </submittedName>
</protein>
<reference evidence="1" key="2">
    <citation type="journal article" date="2021" name="Sci. Rep.">
        <title>The distribution of antibiotic resistance genes in chicken gut microbiota commensals.</title>
        <authorList>
            <person name="Juricova H."/>
            <person name="Matiasovicova J."/>
            <person name="Kubasova T."/>
            <person name="Cejkova D."/>
            <person name="Rychlik I."/>
        </authorList>
    </citation>
    <scope>NUCLEOTIDE SEQUENCE</scope>
    <source>
        <strain evidence="1">An582</strain>
    </source>
</reference>
<dbReference type="InterPro" id="IPR025591">
    <property type="entry name" value="RloB"/>
</dbReference>
<accession>A0A938XD09</accession>
<comment type="caution">
    <text evidence="1">The sequence shown here is derived from an EMBL/GenBank/DDBJ whole genome shotgun (WGS) entry which is preliminary data.</text>
</comment>
<sequence>MKRNIKPLIYVFCEGESEIEYANFLKERFAETAIIKKPVKGLFEVARNKFKREARYRNEAEITDEIWFFFDVDEEQTGSWEKNKKIISTLKRLRRKPNIRIRLLMTTGCVEYWFLLHYKKTNPSIQSPAEKEKVLEILKKYCSNYAKGDPRAIREIGDNLKNALENGKWVLHTLEGLPITDDEDIRNQWLYQSGLTFTTVHEAIEFLEGLQR</sequence>
<evidence type="ECO:0000313" key="2">
    <source>
        <dbReference type="Proteomes" id="UP000705508"/>
    </source>
</evidence>
<name>A0A938XD09_9CLOT</name>
<dbReference type="EMBL" id="JACJKS010000012">
    <property type="protein sequence ID" value="MBM6948807.1"/>
    <property type="molecule type" value="Genomic_DNA"/>
</dbReference>